<evidence type="ECO:0000313" key="1">
    <source>
        <dbReference type="EMBL" id="MCA9385748.1"/>
    </source>
</evidence>
<sequence>MEDIKTIAKRLQRMSKVGDPALLHGVFWDDLDTLINLILEEQDNEDSN</sequence>
<proteinExistence type="predicted"/>
<comment type="caution">
    <text evidence="1">The sequence shown here is derived from an EMBL/GenBank/DDBJ whole genome shotgun (WGS) entry which is preliminary data.</text>
</comment>
<dbReference type="EMBL" id="JAGQLH010000042">
    <property type="protein sequence ID" value="MCA9385748.1"/>
    <property type="molecule type" value="Genomic_DNA"/>
</dbReference>
<name>A0A955L825_9BACT</name>
<evidence type="ECO:0000313" key="2">
    <source>
        <dbReference type="Proteomes" id="UP000754563"/>
    </source>
</evidence>
<dbReference type="Proteomes" id="UP000754563">
    <property type="component" value="Unassembled WGS sequence"/>
</dbReference>
<reference evidence="1" key="1">
    <citation type="submission" date="2020-04" db="EMBL/GenBank/DDBJ databases">
        <authorList>
            <person name="Zhang T."/>
        </authorList>
    </citation>
    <scope>NUCLEOTIDE SEQUENCE</scope>
    <source>
        <strain evidence="1">HKST-UBA11</strain>
    </source>
</reference>
<organism evidence="1 2">
    <name type="scientific">Candidatus Dojkabacteria bacterium</name>
    <dbReference type="NCBI Taxonomy" id="2099670"/>
    <lineage>
        <taxon>Bacteria</taxon>
        <taxon>Candidatus Dojkabacteria</taxon>
    </lineage>
</organism>
<reference evidence="1" key="2">
    <citation type="journal article" date="2021" name="Microbiome">
        <title>Successional dynamics and alternative stable states in a saline activated sludge microbial community over 9 years.</title>
        <authorList>
            <person name="Wang Y."/>
            <person name="Ye J."/>
            <person name="Ju F."/>
            <person name="Liu L."/>
            <person name="Boyd J.A."/>
            <person name="Deng Y."/>
            <person name="Parks D.H."/>
            <person name="Jiang X."/>
            <person name="Yin X."/>
            <person name="Woodcroft B.J."/>
            <person name="Tyson G.W."/>
            <person name="Hugenholtz P."/>
            <person name="Polz M.F."/>
            <person name="Zhang T."/>
        </authorList>
    </citation>
    <scope>NUCLEOTIDE SEQUENCE</scope>
    <source>
        <strain evidence="1">HKST-UBA11</strain>
    </source>
</reference>
<accession>A0A955L825</accession>
<gene>
    <name evidence="1" type="ORF">KC717_03810</name>
</gene>
<protein>
    <submittedName>
        <fullName evidence="1">Uncharacterized protein</fullName>
    </submittedName>
</protein>
<dbReference type="AlphaFoldDB" id="A0A955L825"/>